<gene>
    <name evidence="1" type="ORF">EVOR1521_LOCUS13636</name>
</gene>
<dbReference type="AlphaFoldDB" id="A0AA36N1U1"/>
<proteinExistence type="predicted"/>
<dbReference type="Proteomes" id="UP001178507">
    <property type="component" value="Unassembled WGS sequence"/>
</dbReference>
<keyword evidence="2" id="KW-1185">Reference proteome</keyword>
<accession>A0AA36N1U1</accession>
<sequence length="114" mass="12500">MCACLLDSQLADSGTDRSLSTVLASVGVLQIDSGSIRRRSGGSADSIVRAIAHRCQLQAFWHCFLLRRQEIPCDSPAVSCFKQDQERVKGPDPPSRRNPCFQQASAWAIGRLLL</sequence>
<protein>
    <submittedName>
        <fullName evidence="1">Uncharacterized protein</fullName>
    </submittedName>
</protein>
<dbReference type="EMBL" id="CAUJNA010001546">
    <property type="protein sequence ID" value="CAJ1387594.1"/>
    <property type="molecule type" value="Genomic_DNA"/>
</dbReference>
<comment type="caution">
    <text evidence="1">The sequence shown here is derived from an EMBL/GenBank/DDBJ whole genome shotgun (WGS) entry which is preliminary data.</text>
</comment>
<organism evidence="1 2">
    <name type="scientific">Effrenium voratum</name>
    <dbReference type="NCBI Taxonomy" id="2562239"/>
    <lineage>
        <taxon>Eukaryota</taxon>
        <taxon>Sar</taxon>
        <taxon>Alveolata</taxon>
        <taxon>Dinophyceae</taxon>
        <taxon>Suessiales</taxon>
        <taxon>Symbiodiniaceae</taxon>
        <taxon>Effrenium</taxon>
    </lineage>
</organism>
<evidence type="ECO:0000313" key="2">
    <source>
        <dbReference type="Proteomes" id="UP001178507"/>
    </source>
</evidence>
<reference evidence="1" key="1">
    <citation type="submission" date="2023-08" db="EMBL/GenBank/DDBJ databases">
        <authorList>
            <person name="Chen Y."/>
            <person name="Shah S."/>
            <person name="Dougan E. K."/>
            <person name="Thang M."/>
            <person name="Chan C."/>
        </authorList>
    </citation>
    <scope>NUCLEOTIDE SEQUENCE</scope>
</reference>
<evidence type="ECO:0000313" key="1">
    <source>
        <dbReference type="EMBL" id="CAJ1387594.1"/>
    </source>
</evidence>
<name>A0AA36N1U1_9DINO</name>